<keyword evidence="8" id="KW-1185">Reference proteome</keyword>
<dbReference type="STRING" id="1114924.SAMN05216258_101179"/>
<dbReference type="Pfam" id="PF00389">
    <property type="entry name" value="2-Hacid_dh"/>
    <property type="match status" value="1"/>
</dbReference>
<dbReference type="SUPFAM" id="SSF51735">
    <property type="entry name" value="NAD(P)-binding Rossmann-fold domains"/>
    <property type="match status" value="1"/>
</dbReference>
<dbReference type="EMBL" id="FOQH01000001">
    <property type="protein sequence ID" value="SFH63132.1"/>
    <property type="molecule type" value="Genomic_DNA"/>
</dbReference>
<dbReference type="Gene3D" id="3.40.50.720">
    <property type="entry name" value="NAD(P)-binding Rossmann-like Domain"/>
    <property type="match status" value="2"/>
</dbReference>
<keyword evidence="2 4" id="KW-0560">Oxidoreductase</keyword>
<evidence type="ECO:0000256" key="4">
    <source>
        <dbReference type="RuleBase" id="RU003719"/>
    </source>
</evidence>
<evidence type="ECO:0000259" key="5">
    <source>
        <dbReference type="Pfam" id="PF00389"/>
    </source>
</evidence>
<protein>
    <submittedName>
        <fullName evidence="7">D-3-phosphoglycerate dehydrogenase</fullName>
    </submittedName>
</protein>
<gene>
    <name evidence="7" type="ORF">SAMN05216258_101179</name>
</gene>
<dbReference type="Proteomes" id="UP000199377">
    <property type="component" value="Unassembled WGS sequence"/>
</dbReference>
<dbReference type="AlphaFoldDB" id="A0A1I3BLJ2"/>
<dbReference type="PANTHER" id="PTHR42789:SF1">
    <property type="entry name" value="D-ISOMER SPECIFIC 2-HYDROXYACID DEHYDROGENASE FAMILY PROTEIN (AFU_ORTHOLOGUE AFUA_6G10090)"/>
    <property type="match status" value="1"/>
</dbReference>
<organism evidence="7 8">
    <name type="scientific">Albimonas pacifica</name>
    <dbReference type="NCBI Taxonomy" id="1114924"/>
    <lineage>
        <taxon>Bacteria</taxon>
        <taxon>Pseudomonadati</taxon>
        <taxon>Pseudomonadota</taxon>
        <taxon>Alphaproteobacteria</taxon>
        <taxon>Rhodobacterales</taxon>
        <taxon>Paracoccaceae</taxon>
        <taxon>Albimonas</taxon>
    </lineage>
</organism>
<dbReference type="InterPro" id="IPR029753">
    <property type="entry name" value="D-isomer_DH_CS"/>
</dbReference>
<keyword evidence="3" id="KW-0520">NAD</keyword>
<dbReference type="InterPro" id="IPR036291">
    <property type="entry name" value="NAD(P)-bd_dom_sf"/>
</dbReference>
<evidence type="ECO:0000259" key="6">
    <source>
        <dbReference type="Pfam" id="PF02826"/>
    </source>
</evidence>
<feature type="domain" description="D-isomer specific 2-hydroxyacid dehydrogenase catalytic" evidence="5">
    <location>
        <begin position="6"/>
        <end position="308"/>
    </location>
</feature>
<proteinExistence type="inferred from homology"/>
<name>A0A1I3BLJ2_9RHOB</name>
<sequence length="326" mass="33348">MSGLCLIRQPIHPAGLALLRAAGMRIAEEWRLTPEALAAAMAEAEAAILRDRGLPAAMLASMPRLRVAVVHGAGVDRIALPLARELGVAIAATPGENAISVAEQAFALLLALARRVPEGDRAVREGRWDWRDGPAGRELRGLRLGLVGWGEVARQVARIAGAGFGMQVAAFTRHGDPAELAAAGVAQAPDLDALLAASDVVSLHARPAGAPLIDARALALLPPGALLINTARGALVDEAALLAALDEGRLAGAGLDVCDPEPAEPDGPLVAHPGVLLSPHVGGMTEAARIRTAEAAARRALAILAGRPDGLIAGSAWPPRQVEAAG</sequence>
<dbReference type="InterPro" id="IPR050857">
    <property type="entry name" value="D-2-hydroxyacid_DH"/>
</dbReference>
<dbReference type="InterPro" id="IPR006139">
    <property type="entry name" value="D-isomer_2_OHA_DH_cat_dom"/>
</dbReference>
<accession>A0A1I3BLJ2</accession>
<dbReference type="RefSeq" id="WP_177236103.1">
    <property type="nucleotide sequence ID" value="NZ_FOQH01000001.1"/>
</dbReference>
<dbReference type="SUPFAM" id="SSF52283">
    <property type="entry name" value="Formate/glycerate dehydrogenase catalytic domain-like"/>
    <property type="match status" value="1"/>
</dbReference>
<comment type="similarity">
    <text evidence="1 4">Belongs to the D-isomer specific 2-hydroxyacid dehydrogenase family.</text>
</comment>
<evidence type="ECO:0000256" key="1">
    <source>
        <dbReference type="ARBA" id="ARBA00005854"/>
    </source>
</evidence>
<dbReference type="Pfam" id="PF02826">
    <property type="entry name" value="2-Hacid_dh_C"/>
    <property type="match status" value="1"/>
</dbReference>
<evidence type="ECO:0000256" key="3">
    <source>
        <dbReference type="ARBA" id="ARBA00023027"/>
    </source>
</evidence>
<feature type="domain" description="D-isomer specific 2-hydroxyacid dehydrogenase NAD-binding" evidence="6">
    <location>
        <begin position="106"/>
        <end position="282"/>
    </location>
</feature>
<dbReference type="PANTHER" id="PTHR42789">
    <property type="entry name" value="D-ISOMER SPECIFIC 2-HYDROXYACID DEHYDROGENASE FAMILY PROTEIN (AFU_ORTHOLOGUE AFUA_6G10090)"/>
    <property type="match status" value="1"/>
</dbReference>
<dbReference type="PROSITE" id="PS00671">
    <property type="entry name" value="D_2_HYDROXYACID_DH_3"/>
    <property type="match status" value="1"/>
</dbReference>
<evidence type="ECO:0000256" key="2">
    <source>
        <dbReference type="ARBA" id="ARBA00023002"/>
    </source>
</evidence>
<evidence type="ECO:0000313" key="8">
    <source>
        <dbReference type="Proteomes" id="UP000199377"/>
    </source>
</evidence>
<reference evidence="7 8" key="1">
    <citation type="submission" date="2016-10" db="EMBL/GenBank/DDBJ databases">
        <authorList>
            <person name="de Groot N.N."/>
        </authorList>
    </citation>
    <scope>NUCLEOTIDE SEQUENCE [LARGE SCALE GENOMIC DNA]</scope>
    <source>
        <strain evidence="7 8">CGMCC 1.11030</strain>
    </source>
</reference>
<dbReference type="GO" id="GO:0016616">
    <property type="term" value="F:oxidoreductase activity, acting on the CH-OH group of donors, NAD or NADP as acceptor"/>
    <property type="evidence" value="ECO:0007669"/>
    <property type="project" value="InterPro"/>
</dbReference>
<evidence type="ECO:0000313" key="7">
    <source>
        <dbReference type="EMBL" id="SFH63132.1"/>
    </source>
</evidence>
<dbReference type="GO" id="GO:0051287">
    <property type="term" value="F:NAD binding"/>
    <property type="evidence" value="ECO:0007669"/>
    <property type="project" value="InterPro"/>
</dbReference>
<dbReference type="InterPro" id="IPR006140">
    <property type="entry name" value="D-isomer_DH_NAD-bd"/>
</dbReference>